<comment type="caution">
    <text evidence="2">The sequence shown here is derived from an EMBL/GenBank/DDBJ whole genome shotgun (WGS) entry which is preliminary data.</text>
</comment>
<proteinExistence type="predicted"/>
<gene>
    <name evidence="2" type="ORF">EV203_103133</name>
</gene>
<keyword evidence="1" id="KW-1133">Transmembrane helix</keyword>
<protein>
    <submittedName>
        <fullName evidence="2">Uncharacterized protein</fullName>
    </submittedName>
</protein>
<dbReference type="EMBL" id="SLWU01000003">
    <property type="protein sequence ID" value="TCO68236.1"/>
    <property type="molecule type" value="Genomic_DNA"/>
</dbReference>
<dbReference type="AlphaFoldDB" id="A0A4R2KDA4"/>
<evidence type="ECO:0000313" key="3">
    <source>
        <dbReference type="Proteomes" id="UP000294886"/>
    </source>
</evidence>
<sequence>MKKILLTQQRNTNRRAQQVFRQWQKVFTEGGSTRTQHMNIQQSTVKERQAFQRPYKALIELVAFLPSFFGRAGSVFIPVHKTLR</sequence>
<accession>A0A4R2KDA4</accession>
<name>A0A4R2KDA4_9THEO</name>
<keyword evidence="1" id="KW-0472">Membrane</keyword>
<dbReference type="Proteomes" id="UP000294886">
    <property type="component" value="Unassembled WGS sequence"/>
</dbReference>
<feature type="transmembrane region" description="Helical" evidence="1">
    <location>
        <begin position="57"/>
        <end position="79"/>
    </location>
</feature>
<keyword evidence="1" id="KW-0812">Transmembrane</keyword>
<evidence type="ECO:0000256" key="1">
    <source>
        <dbReference type="SAM" id="Phobius"/>
    </source>
</evidence>
<organism evidence="2 3">
    <name type="scientific">Caldanaerobacter subterraneus</name>
    <dbReference type="NCBI Taxonomy" id="911092"/>
    <lineage>
        <taxon>Bacteria</taxon>
        <taxon>Bacillati</taxon>
        <taxon>Bacillota</taxon>
        <taxon>Clostridia</taxon>
        <taxon>Thermoanaerobacterales</taxon>
        <taxon>Thermoanaerobacteraceae</taxon>
        <taxon>Caldanaerobacter</taxon>
    </lineage>
</organism>
<dbReference type="RefSeq" id="WP_132039012.1">
    <property type="nucleotide sequence ID" value="NZ_SLWU01000003.1"/>
</dbReference>
<evidence type="ECO:0000313" key="2">
    <source>
        <dbReference type="EMBL" id="TCO68236.1"/>
    </source>
</evidence>
<reference evidence="2 3" key="1">
    <citation type="submission" date="2019-03" db="EMBL/GenBank/DDBJ databases">
        <title>Genomic Encyclopedia of Type Strains, Phase IV (KMG-IV): sequencing the most valuable type-strain genomes for metagenomic binning, comparative biology and taxonomic classification.</title>
        <authorList>
            <person name="Goeker M."/>
        </authorList>
    </citation>
    <scope>NUCLEOTIDE SEQUENCE [LARGE SCALE GENOMIC DNA]</scope>
    <source>
        <strain evidence="2 3">DSM 13054</strain>
    </source>
</reference>